<reference evidence="3 4" key="1">
    <citation type="journal article" date="2016" name="Nat. Commun.">
        <title>Thousands of microbial genomes shed light on interconnected biogeochemical processes in an aquifer system.</title>
        <authorList>
            <person name="Anantharaman K."/>
            <person name="Brown C.T."/>
            <person name="Hug L.A."/>
            <person name="Sharon I."/>
            <person name="Castelle C.J."/>
            <person name="Probst A.J."/>
            <person name="Thomas B.C."/>
            <person name="Singh A."/>
            <person name="Wilkins M.J."/>
            <person name="Karaoz U."/>
            <person name="Brodie E.L."/>
            <person name="Williams K.H."/>
            <person name="Hubbard S.S."/>
            <person name="Banfield J.F."/>
        </authorList>
    </citation>
    <scope>NUCLEOTIDE SEQUENCE [LARGE SCALE GENOMIC DNA]</scope>
</reference>
<dbReference type="InterPro" id="IPR050570">
    <property type="entry name" value="Cell_wall_metabolism_enzyme"/>
</dbReference>
<dbReference type="Pfam" id="PF01551">
    <property type="entry name" value="Peptidase_M23"/>
    <property type="match status" value="1"/>
</dbReference>
<dbReference type="Gene3D" id="3.10.350.10">
    <property type="entry name" value="LysM domain"/>
    <property type="match status" value="1"/>
</dbReference>
<keyword evidence="1" id="KW-0812">Transmembrane</keyword>
<dbReference type="SUPFAM" id="SSF54106">
    <property type="entry name" value="LysM domain"/>
    <property type="match status" value="1"/>
</dbReference>
<dbReference type="PROSITE" id="PS51782">
    <property type="entry name" value="LYSM"/>
    <property type="match status" value="1"/>
</dbReference>
<feature type="transmembrane region" description="Helical" evidence="1">
    <location>
        <begin position="7"/>
        <end position="29"/>
    </location>
</feature>
<organism evidence="3 4">
    <name type="scientific">Candidatus Wallbacteria bacterium GWC2_49_35</name>
    <dbReference type="NCBI Taxonomy" id="1817813"/>
    <lineage>
        <taxon>Bacteria</taxon>
        <taxon>Candidatus Walliibacteriota</taxon>
    </lineage>
</organism>
<dbReference type="InterPro" id="IPR036779">
    <property type="entry name" value="LysM_dom_sf"/>
</dbReference>
<feature type="domain" description="LysM" evidence="2">
    <location>
        <begin position="151"/>
        <end position="195"/>
    </location>
</feature>
<evidence type="ECO:0000313" key="4">
    <source>
        <dbReference type="Proteomes" id="UP000178735"/>
    </source>
</evidence>
<accession>A0A1F7WR67</accession>
<proteinExistence type="predicted"/>
<dbReference type="STRING" id="1817813.A2008_08250"/>
<dbReference type="SMART" id="SM00257">
    <property type="entry name" value="LysM"/>
    <property type="match status" value="1"/>
</dbReference>
<dbReference type="GO" id="GO:0004222">
    <property type="term" value="F:metalloendopeptidase activity"/>
    <property type="evidence" value="ECO:0007669"/>
    <property type="project" value="TreeGrafter"/>
</dbReference>
<dbReference type="PANTHER" id="PTHR21666:SF270">
    <property type="entry name" value="MUREIN HYDROLASE ACTIVATOR ENVC"/>
    <property type="match status" value="1"/>
</dbReference>
<protein>
    <recommendedName>
        <fullName evidence="2">LysM domain-containing protein</fullName>
    </recommendedName>
</protein>
<name>A0A1F7WR67_9BACT</name>
<dbReference type="InterPro" id="IPR011055">
    <property type="entry name" value="Dup_hybrid_motif"/>
</dbReference>
<dbReference type="SUPFAM" id="SSF51261">
    <property type="entry name" value="Duplicated hybrid motif"/>
    <property type="match status" value="1"/>
</dbReference>
<evidence type="ECO:0000259" key="2">
    <source>
        <dbReference type="PROSITE" id="PS51782"/>
    </source>
</evidence>
<sequence length="421" mass="46178">MNTLKKLFAYLLIVLFISIFFQSIVILFIKYSKEEPGVALTQKFQNTFLNTGDKDKKDVSSGAGHLLKTLSNVVSTLSEQRDGSDPDKMVVSVQRSSQIEEYRPRTELKSPFFEEKIELKPVKISSQQASSAPATGASGEAVDIPYGKKIIFHTLSRGEKLSELARLYSVPVETIKKMNGFSDNYRLFAGQKIMIVQTSEDTARNAAEEKRTQTQAQAAAKKFGGARAADEENEIDGILRSSKSAKSVTAKINAVTRQEAKTASKKTGSKIEKPSSKNIDPLSDIIKSAKNKRRVFKWPVRGVVTSKFGMRIHPVYGKSAMHTGVDIGARKGRPIKPAMGGTVVFAGWLGGYGKMVEIKHPKGYVTRYAHMSVIKVKKGQSVNSSTAIGAVGDTGTSTGSHLHFEVRKYGRPLNPLAFIRN</sequence>
<comment type="caution">
    <text evidence="3">The sequence shown here is derived from an EMBL/GenBank/DDBJ whole genome shotgun (WGS) entry which is preliminary data.</text>
</comment>
<dbReference type="AlphaFoldDB" id="A0A1F7WR67"/>
<dbReference type="Proteomes" id="UP000178735">
    <property type="component" value="Unassembled WGS sequence"/>
</dbReference>
<dbReference type="InterPro" id="IPR018392">
    <property type="entry name" value="LysM"/>
</dbReference>
<dbReference type="EMBL" id="MGFH01000118">
    <property type="protein sequence ID" value="OGM05271.1"/>
    <property type="molecule type" value="Genomic_DNA"/>
</dbReference>
<dbReference type="FunFam" id="2.70.70.10:FF:000006">
    <property type="entry name" value="M23 family peptidase"/>
    <property type="match status" value="1"/>
</dbReference>
<dbReference type="Gene3D" id="2.70.70.10">
    <property type="entry name" value="Glucose Permease (Domain IIA)"/>
    <property type="match status" value="1"/>
</dbReference>
<dbReference type="PANTHER" id="PTHR21666">
    <property type="entry name" value="PEPTIDASE-RELATED"/>
    <property type="match status" value="1"/>
</dbReference>
<dbReference type="InterPro" id="IPR016047">
    <property type="entry name" value="M23ase_b-sheet_dom"/>
</dbReference>
<keyword evidence="1" id="KW-1133">Transmembrane helix</keyword>
<evidence type="ECO:0000313" key="3">
    <source>
        <dbReference type="EMBL" id="OGM05271.1"/>
    </source>
</evidence>
<dbReference type="CDD" id="cd12797">
    <property type="entry name" value="M23_peptidase"/>
    <property type="match status" value="1"/>
</dbReference>
<dbReference type="Pfam" id="PF01476">
    <property type="entry name" value="LysM"/>
    <property type="match status" value="1"/>
</dbReference>
<gene>
    <name evidence="3" type="ORF">A2008_08250</name>
</gene>
<keyword evidence="1" id="KW-0472">Membrane</keyword>
<evidence type="ECO:0000256" key="1">
    <source>
        <dbReference type="SAM" id="Phobius"/>
    </source>
</evidence>